<dbReference type="EMBL" id="VSSQ01016296">
    <property type="protein sequence ID" value="MPM57486.1"/>
    <property type="molecule type" value="Genomic_DNA"/>
</dbReference>
<sequence length="183" mass="20401">MQPQSAVHDSLPGIDARPVGAVVVRLEPPAGQQLGIGDQKVQLQTPLVRVLHPQNAVLIFIESGHQNSLEAGHQFFPLAGREIGLRKRQDAGGVFLNVRRRVNQLPDFFRLPLQDGGAFTLPVFTQQIVHRPGATAATAWMKFNDHRPFLSQERRAAAAQVRHRWPSAPQQSAPCHGRYPRRR</sequence>
<gene>
    <name evidence="2" type="ORF">SDC9_104308</name>
</gene>
<accession>A0A645AXF9</accession>
<name>A0A645AXF9_9ZZZZ</name>
<proteinExistence type="predicted"/>
<protein>
    <submittedName>
        <fullName evidence="2">Uncharacterized protein</fullName>
    </submittedName>
</protein>
<dbReference type="AlphaFoldDB" id="A0A645AXF9"/>
<evidence type="ECO:0000313" key="2">
    <source>
        <dbReference type="EMBL" id="MPM57486.1"/>
    </source>
</evidence>
<comment type="caution">
    <text evidence="2">The sequence shown here is derived from an EMBL/GenBank/DDBJ whole genome shotgun (WGS) entry which is preliminary data.</text>
</comment>
<feature type="region of interest" description="Disordered" evidence="1">
    <location>
        <begin position="163"/>
        <end position="183"/>
    </location>
</feature>
<evidence type="ECO:0000256" key="1">
    <source>
        <dbReference type="SAM" id="MobiDB-lite"/>
    </source>
</evidence>
<reference evidence="2" key="1">
    <citation type="submission" date="2019-08" db="EMBL/GenBank/DDBJ databases">
        <authorList>
            <person name="Kucharzyk K."/>
            <person name="Murdoch R.W."/>
            <person name="Higgins S."/>
            <person name="Loffler F."/>
        </authorList>
    </citation>
    <scope>NUCLEOTIDE SEQUENCE</scope>
</reference>
<organism evidence="2">
    <name type="scientific">bioreactor metagenome</name>
    <dbReference type="NCBI Taxonomy" id="1076179"/>
    <lineage>
        <taxon>unclassified sequences</taxon>
        <taxon>metagenomes</taxon>
        <taxon>ecological metagenomes</taxon>
    </lineage>
</organism>